<dbReference type="InterPro" id="IPR039536">
    <property type="entry name" value="TetR_C_Proteobacteria"/>
</dbReference>
<evidence type="ECO:0000256" key="1">
    <source>
        <dbReference type="ARBA" id="ARBA00023015"/>
    </source>
</evidence>
<reference evidence="6" key="1">
    <citation type="submission" date="2023-04" db="EMBL/GenBank/DDBJ databases">
        <title>Comparative genomic analysis of Cohnella hashimotonis sp. nov., isolated from the International Space Station.</title>
        <authorList>
            <person name="Venkateswaran K."/>
            <person name="Simpson A."/>
        </authorList>
    </citation>
    <scope>NUCLEOTIDE SEQUENCE</scope>
    <source>
        <strain evidence="6">F6_2S_P_1</strain>
    </source>
</reference>
<evidence type="ECO:0000259" key="5">
    <source>
        <dbReference type="PROSITE" id="PS50977"/>
    </source>
</evidence>
<evidence type="ECO:0000256" key="2">
    <source>
        <dbReference type="ARBA" id="ARBA00023125"/>
    </source>
</evidence>
<organism evidence="6 7">
    <name type="scientific">Cohnella hashimotonis</name>
    <dbReference type="NCBI Taxonomy" id="2826895"/>
    <lineage>
        <taxon>Bacteria</taxon>
        <taxon>Bacillati</taxon>
        <taxon>Bacillota</taxon>
        <taxon>Bacilli</taxon>
        <taxon>Bacillales</taxon>
        <taxon>Paenibacillaceae</taxon>
        <taxon>Cohnella</taxon>
    </lineage>
</organism>
<dbReference type="InterPro" id="IPR050109">
    <property type="entry name" value="HTH-type_TetR-like_transc_reg"/>
</dbReference>
<comment type="caution">
    <text evidence="6">The sequence shown here is derived from an EMBL/GenBank/DDBJ whole genome shotgun (WGS) entry which is preliminary data.</text>
</comment>
<evidence type="ECO:0000256" key="3">
    <source>
        <dbReference type="ARBA" id="ARBA00023163"/>
    </source>
</evidence>
<dbReference type="PRINTS" id="PR00455">
    <property type="entry name" value="HTHTETR"/>
</dbReference>
<evidence type="ECO:0000313" key="6">
    <source>
        <dbReference type="EMBL" id="MDI4648065.1"/>
    </source>
</evidence>
<accession>A0ABT6TMU5</accession>
<dbReference type="SUPFAM" id="SSF46689">
    <property type="entry name" value="Homeodomain-like"/>
    <property type="match status" value="1"/>
</dbReference>
<sequence>MTILPPRQAAKRKQIVDTARQLFLTRGYAGTSMDLITSEAGISKMTLYRYYPTKEALFSGLLHEVIDELTEEKQPELTNLPAPANREQLYDILLKMAHVISEKLSDPLYLSILRIIFSEAARFPELRDLYLQSTPRSIGLLADLLQRSKQNGLIRLADEDIGMSILMFIGPFVSNVFNGVLGSTTTMPSHALEQLCRIYVDAITFTP</sequence>
<keyword evidence="7" id="KW-1185">Reference proteome</keyword>
<feature type="domain" description="HTH tetR-type" evidence="5">
    <location>
        <begin position="9"/>
        <end position="69"/>
    </location>
</feature>
<keyword evidence="1" id="KW-0805">Transcription regulation</keyword>
<dbReference type="Gene3D" id="1.10.357.10">
    <property type="entry name" value="Tetracycline Repressor, domain 2"/>
    <property type="match status" value="1"/>
</dbReference>
<proteinExistence type="predicted"/>
<dbReference type="Proteomes" id="UP001161691">
    <property type="component" value="Unassembled WGS sequence"/>
</dbReference>
<gene>
    <name evidence="6" type="ORF">KB449_24155</name>
</gene>
<evidence type="ECO:0000313" key="7">
    <source>
        <dbReference type="Proteomes" id="UP001161691"/>
    </source>
</evidence>
<dbReference type="PANTHER" id="PTHR30055:SF234">
    <property type="entry name" value="HTH-TYPE TRANSCRIPTIONAL REGULATOR BETI"/>
    <property type="match status" value="1"/>
</dbReference>
<dbReference type="PANTHER" id="PTHR30055">
    <property type="entry name" value="HTH-TYPE TRANSCRIPTIONAL REGULATOR RUTR"/>
    <property type="match status" value="1"/>
</dbReference>
<dbReference type="RefSeq" id="WP_282910803.1">
    <property type="nucleotide sequence ID" value="NZ_JAGRPV010000001.1"/>
</dbReference>
<feature type="DNA-binding region" description="H-T-H motif" evidence="4">
    <location>
        <begin position="32"/>
        <end position="51"/>
    </location>
</feature>
<dbReference type="InterPro" id="IPR001647">
    <property type="entry name" value="HTH_TetR"/>
</dbReference>
<keyword evidence="2 4" id="KW-0238">DNA-binding</keyword>
<evidence type="ECO:0000256" key="4">
    <source>
        <dbReference type="PROSITE-ProRule" id="PRU00335"/>
    </source>
</evidence>
<name>A0ABT6TMU5_9BACL</name>
<dbReference type="PROSITE" id="PS50977">
    <property type="entry name" value="HTH_TETR_2"/>
    <property type="match status" value="1"/>
</dbReference>
<keyword evidence="3" id="KW-0804">Transcription</keyword>
<dbReference type="Pfam" id="PF14246">
    <property type="entry name" value="TetR_C_7"/>
    <property type="match status" value="1"/>
</dbReference>
<protein>
    <submittedName>
        <fullName evidence="6">TetR/AcrR family transcriptional regulator</fullName>
    </submittedName>
</protein>
<dbReference type="SUPFAM" id="SSF48498">
    <property type="entry name" value="Tetracyclin repressor-like, C-terminal domain"/>
    <property type="match status" value="1"/>
</dbReference>
<dbReference type="InterPro" id="IPR009057">
    <property type="entry name" value="Homeodomain-like_sf"/>
</dbReference>
<dbReference type="InterPro" id="IPR036271">
    <property type="entry name" value="Tet_transcr_reg_TetR-rel_C_sf"/>
</dbReference>
<dbReference type="EMBL" id="JAGRPV010000001">
    <property type="protein sequence ID" value="MDI4648065.1"/>
    <property type="molecule type" value="Genomic_DNA"/>
</dbReference>
<dbReference type="Pfam" id="PF00440">
    <property type="entry name" value="TetR_N"/>
    <property type="match status" value="1"/>
</dbReference>